<evidence type="ECO:0000256" key="1">
    <source>
        <dbReference type="SAM" id="Coils"/>
    </source>
</evidence>
<dbReference type="EMBL" id="HBUE01035888">
    <property type="protein sequence ID" value="CAG6458707.1"/>
    <property type="molecule type" value="Transcribed_RNA"/>
</dbReference>
<keyword evidence="3" id="KW-0472">Membrane</keyword>
<feature type="transmembrane region" description="Helical" evidence="3">
    <location>
        <begin position="206"/>
        <end position="223"/>
    </location>
</feature>
<name>A0A8D8AQG6_CULPI</name>
<feature type="region of interest" description="Disordered" evidence="2">
    <location>
        <begin position="1"/>
        <end position="41"/>
    </location>
</feature>
<protein>
    <submittedName>
        <fullName evidence="4">(northern house mosquito) hypothetical protein</fullName>
    </submittedName>
</protein>
<reference evidence="4" key="1">
    <citation type="submission" date="2021-05" db="EMBL/GenBank/DDBJ databases">
        <authorList>
            <person name="Alioto T."/>
            <person name="Alioto T."/>
            <person name="Gomez Garrido J."/>
        </authorList>
    </citation>
    <scope>NUCLEOTIDE SEQUENCE</scope>
</reference>
<keyword evidence="1" id="KW-0175">Coiled coil</keyword>
<feature type="coiled-coil region" evidence="1">
    <location>
        <begin position="117"/>
        <end position="206"/>
    </location>
</feature>
<evidence type="ECO:0000256" key="2">
    <source>
        <dbReference type="SAM" id="MobiDB-lite"/>
    </source>
</evidence>
<evidence type="ECO:0000256" key="3">
    <source>
        <dbReference type="SAM" id="Phobius"/>
    </source>
</evidence>
<evidence type="ECO:0000313" key="4">
    <source>
        <dbReference type="EMBL" id="CAG6458707.1"/>
    </source>
</evidence>
<accession>A0A8D8AQG6</accession>
<dbReference type="AlphaFoldDB" id="A0A8D8AQG6"/>
<sequence length="226" mass="25696">MFTDRKYSFEKDQPAGRDPSRNGDGSYEAYQAQEKAKKKLDPQKQIIELTSQVHQLTNQLEQQDAEYGKKLKDLQTSFHSLRLEQTQIGDRLAKFERRGGELKKQQDDFNRDVNGTFEKVRRELVHDQEALAKASRETKNRLDALDVDKALIMERLKNLREDLDKERGGKGGQAGGVAIHERESAVQRMEVELKRLQAECNQQGKLLIGTACGAVVIVAYLLAARV</sequence>
<organism evidence="4">
    <name type="scientific">Culex pipiens</name>
    <name type="common">House mosquito</name>
    <dbReference type="NCBI Taxonomy" id="7175"/>
    <lineage>
        <taxon>Eukaryota</taxon>
        <taxon>Metazoa</taxon>
        <taxon>Ecdysozoa</taxon>
        <taxon>Arthropoda</taxon>
        <taxon>Hexapoda</taxon>
        <taxon>Insecta</taxon>
        <taxon>Pterygota</taxon>
        <taxon>Neoptera</taxon>
        <taxon>Endopterygota</taxon>
        <taxon>Diptera</taxon>
        <taxon>Nematocera</taxon>
        <taxon>Culicoidea</taxon>
        <taxon>Culicidae</taxon>
        <taxon>Culicinae</taxon>
        <taxon>Culicini</taxon>
        <taxon>Culex</taxon>
        <taxon>Culex</taxon>
    </lineage>
</organism>
<keyword evidence="3" id="KW-0812">Transmembrane</keyword>
<proteinExistence type="predicted"/>
<keyword evidence="3" id="KW-1133">Transmembrane helix</keyword>
<feature type="compositionally biased region" description="Basic and acidic residues" evidence="2">
    <location>
        <begin position="1"/>
        <end position="21"/>
    </location>
</feature>